<comment type="caution">
    <text evidence="2">The sequence shown here is derived from an EMBL/GenBank/DDBJ whole genome shotgun (WGS) entry which is preliminary data.</text>
</comment>
<reference evidence="2 3" key="1">
    <citation type="submission" date="2019-09" db="EMBL/GenBank/DDBJ databases">
        <title>Whole-genome sequence of the purple sulfur bacterium Thiohalocapsa marina DSM 19078.</title>
        <authorList>
            <person name="Kyndt J.A."/>
            <person name="Meyer T.E."/>
        </authorList>
    </citation>
    <scope>NUCLEOTIDE SEQUENCE [LARGE SCALE GENOMIC DNA]</scope>
    <source>
        <strain evidence="2 3">DSM 19078</strain>
    </source>
</reference>
<dbReference type="EMBL" id="VWXX01000011">
    <property type="protein sequence ID" value="KAA6185292.1"/>
    <property type="molecule type" value="Genomic_DNA"/>
</dbReference>
<dbReference type="Proteomes" id="UP000322981">
    <property type="component" value="Unassembled WGS sequence"/>
</dbReference>
<evidence type="ECO:0000313" key="3">
    <source>
        <dbReference type="Proteomes" id="UP000322981"/>
    </source>
</evidence>
<evidence type="ECO:0000256" key="1">
    <source>
        <dbReference type="SAM" id="MobiDB-lite"/>
    </source>
</evidence>
<keyword evidence="3" id="KW-1185">Reference proteome</keyword>
<organism evidence="2 3">
    <name type="scientific">Thiohalocapsa marina</name>
    <dbReference type="NCBI Taxonomy" id="424902"/>
    <lineage>
        <taxon>Bacteria</taxon>
        <taxon>Pseudomonadati</taxon>
        <taxon>Pseudomonadota</taxon>
        <taxon>Gammaproteobacteria</taxon>
        <taxon>Chromatiales</taxon>
        <taxon>Chromatiaceae</taxon>
        <taxon>Thiohalocapsa</taxon>
    </lineage>
</organism>
<name>A0A5M8FSL6_9GAMM</name>
<accession>A0A5M8FSL6</accession>
<feature type="region of interest" description="Disordered" evidence="1">
    <location>
        <begin position="167"/>
        <end position="187"/>
    </location>
</feature>
<dbReference type="RefSeq" id="WP_150092697.1">
    <property type="nucleotide sequence ID" value="NZ_VWXX01000011.1"/>
</dbReference>
<protein>
    <submittedName>
        <fullName evidence="2">Uncharacterized protein</fullName>
    </submittedName>
</protein>
<gene>
    <name evidence="2" type="ORF">F2Q65_09335</name>
</gene>
<evidence type="ECO:0000313" key="2">
    <source>
        <dbReference type="EMBL" id="KAA6185292.1"/>
    </source>
</evidence>
<sequence length="187" mass="20814">MSWIRPAVDETAHQFPIRKRFGVATLPTALDAEALLLRTVTQMMPAGQVDPFEGQGQPGDAGALGNAEFRRMFAVLAVDLPARDLQVQQFVQRDMRQDRSRGIRPIQQRVQQHGALALGAPVPLDAGKEVERHDGKVNAQRRLDFQRAARVFQQGLEAAIQKTELGLRRRRTAPSRLPLDPGRVRSA</sequence>
<proteinExistence type="predicted"/>
<dbReference type="AlphaFoldDB" id="A0A5M8FSL6"/>